<organism evidence="2 3">
    <name type="scientific">Zoarces viviparus</name>
    <name type="common">Viviparous eelpout</name>
    <name type="synonym">Blennius viviparus</name>
    <dbReference type="NCBI Taxonomy" id="48416"/>
    <lineage>
        <taxon>Eukaryota</taxon>
        <taxon>Metazoa</taxon>
        <taxon>Chordata</taxon>
        <taxon>Craniata</taxon>
        <taxon>Vertebrata</taxon>
        <taxon>Euteleostomi</taxon>
        <taxon>Actinopterygii</taxon>
        <taxon>Neopterygii</taxon>
        <taxon>Teleostei</taxon>
        <taxon>Neoteleostei</taxon>
        <taxon>Acanthomorphata</taxon>
        <taxon>Eupercaria</taxon>
        <taxon>Perciformes</taxon>
        <taxon>Cottioidei</taxon>
        <taxon>Zoarcales</taxon>
        <taxon>Zoarcidae</taxon>
        <taxon>Zoarcinae</taxon>
        <taxon>Zoarces</taxon>
    </lineage>
</organism>
<keyword evidence="3" id="KW-1185">Reference proteome</keyword>
<keyword evidence="1" id="KW-0472">Membrane</keyword>
<feature type="transmembrane region" description="Helical" evidence="1">
    <location>
        <begin position="91"/>
        <end position="111"/>
    </location>
</feature>
<comment type="caution">
    <text evidence="2">The sequence shown here is derived from an EMBL/GenBank/DDBJ whole genome shotgun (WGS) entry which is preliminary data.</text>
</comment>
<dbReference type="Proteomes" id="UP001488805">
    <property type="component" value="Unassembled WGS sequence"/>
</dbReference>
<protein>
    <submittedName>
        <fullName evidence="2">Uncharacterized protein</fullName>
    </submittedName>
</protein>
<accession>A0AAW1EP65</accession>
<feature type="transmembrane region" description="Helical" evidence="1">
    <location>
        <begin position="53"/>
        <end position="71"/>
    </location>
</feature>
<name>A0AAW1EP65_ZOAVI</name>
<dbReference type="EMBL" id="JBCEZU010000145">
    <property type="protein sequence ID" value="KAK9524524.1"/>
    <property type="molecule type" value="Genomic_DNA"/>
</dbReference>
<gene>
    <name evidence="2" type="ORF">VZT92_016912</name>
</gene>
<dbReference type="AlphaFoldDB" id="A0AAW1EP65"/>
<reference evidence="2 3" key="1">
    <citation type="journal article" date="2024" name="Genome Biol. Evol.">
        <title>Chromosome-level genome assembly of the viviparous eelpout Zoarces viviparus.</title>
        <authorList>
            <person name="Fuhrmann N."/>
            <person name="Brasseur M.V."/>
            <person name="Bakowski C.E."/>
            <person name="Podsiadlowski L."/>
            <person name="Prost S."/>
            <person name="Krehenwinkel H."/>
            <person name="Mayer C."/>
        </authorList>
    </citation>
    <scope>NUCLEOTIDE SEQUENCE [LARGE SCALE GENOMIC DNA]</scope>
    <source>
        <strain evidence="2">NO-MEL_2022_Ind0_liver</strain>
    </source>
</reference>
<sequence>MTPSSLALYVTCLILMDMGLIYTDGGRNDQCERKPNTQTHTCVYNLPMKSLNLSHAGTYYCAVVSCGHILFGDGTKLDFEGDGDSLGLVYFLSAAWALTTMLVVLLAFSLYKSTQRNRQSAESNETFSENPPPNTDLCVDAENLHYVALRDHNCNRSRRQTANTQHECVYSSVRP</sequence>
<feature type="transmembrane region" description="Helical" evidence="1">
    <location>
        <begin position="6"/>
        <end position="23"/>
    </location>
</feature>
<evidence type="ECO:0000256" key="1">
    <source>
        <dbReference type="SAM" id="Phobius"/>
    </source>
</evidence>
<dbReference type="InterPro" id="IPR036179">
    <property type="entry name" value="Ig-like_dom_sf"/>
</dbReference>
<dbReference type="InterPro" id="IPR013783">
    <property type="entry name" value="Ig-like_fold"/>
</dbReference>
<evidence type="ECO:0000313" key="3">
    <source>
        <dbReference type="Proteomes" id="UP001488805"/>
    </source>
</evidence>
<proteinExistence type="predicted"/>
<keyword evidence="1" id="KW-1133">Transmembrane helix</keyword>
<evidence type="ECO:0000313" key="2">
    <source>
        <dbReference type="EMBL" id="KAK9524524.1"/>
    </source>
</evidence>
<dbReference type="SUPFAM" id="SSF48726">
    <property type="entry name" value="Immunoglobulin"/>
    <property type="match status" value="1"/>
</dbReference>
<keyword evidence="1" id="KW-0812">Transmembrane</keyword>
<dbReference type="Gene3D" id="2.60.40.10">
    <property type="entry name" value="Immunoglobulins"/>
    <property type="match status" value="1"/>
</dbReference>